<dbReference type="AlphaFoldDB" id="A0A4R6FTC5"/>
<dbReference type="PANTHER" id="PTHR30258:SF3">
    <property type="entry name" value="SLL1921 PROTEIN"/>
    <property type="match status" value="1"/>
</dbReference>
<keyword evidence="2" id="KW-0547">Nucleotide-binding</keyword>
<name>A0A4R6FTC5_9SPHN</name>
<dbReference type="GO" id="GO:0005886">
    <property type="term" value="C:plasma membrane"/>
    <property type="evidence" value="ECO:0007669"/>
    <property type="project" value="TreeGrafter"/>
</dbReference>
<dbReference type="Pfam" id="PF00437">
    <property type="entry name" value="T2SSE"/>
    <property type="match status" value="1"/>
</dbReference>
<proteinExistence type="inferred from homology"/>
<feature type="domain" description="Bacterial type II secretion system protein E" evidence="4">
    <location>
        <begin position="205"/>
        <end position="372"/>
    </location>
</feature>
<gene>
    <name evidence="5" type="ORF">EV664_10391</name>
</gene>
<dbReference type="Proteomes" id="UP000295493">
    <property type="component" value="Unassembled WGS sequence"/>
</dbReference>
<dbReference type="Gene3D" id="3.40.50.300">
    <property type="entry name" value="P-loop containing nucleotide triphosphate hydrolases"/>
    <property type="match status" value="1"/>
</dbReference>
<dbReference type="RefSeq" id="WP_188656378.1">
    <property type="nucleotide sequence ID" value="NZ_BMLU01000003.1"/>
</dbReference>
<evidence type="ECO:0000313" key="6">
    <source>
        <dbReference type="Proteomes" id="UP000295493"/>
    </source>
</evidence>
<dbReference type="InterPro" id="IPR027417">
    <property type="entry name" value="P-loop_NTPase"/>
</dbReference>
<dbReference type="EMBL" id="SNWD01000003">
    <property type="protein sequence ID" value="TDN84450.1"/>
    <property type="molecule type" value="Genomic_DNA"/>
</dbReference>
<protein>
    <recommendedName>
        <fullName evidence="4">Bacterial type II secretion system protein E domain-containing protein</fullName>
    </recommendedName>
</protein>
<comment type="similarity">
    <text evidence="1">Belongs to the GSP E family.</text>
</comment>
<evidence type="ECO:0000313" key="5">
    <source>
        <dbReference type="EMBL" id="TDN84450.1"/>
    </source>
</evidence>
<evidence type="ECO:0000256" key="3">
    <source>
        <dbReference type="ARBA" id="ARBA00022840"/>
    </source>
</evidence>
<dbReference type="SUPFAM" id="SSF52540">
    <property type="entry name" value="P-loop containing nucleoside triphosphate hydrolases"/>
    <property type="match status" value="1"/>
</dbReference>
<organism evidence="5 6">
    <name type="scientific">Stakelama pacifica</name>
    <dbReference type="NCBI Taxonomy" id="517720"/>
    <lineage>
        <taxon>Bacteria</taxon>
        <taxon>Pseudomonadati</taxon>
        <taxon>Pseudomonadota</taxon>
        <taxon>Alphaproteobacteria</taxon>
        <taxon>Sphingomonadales</taxon>
        <taxon>Sphingomonadaceae</taxon>
        <taxon>Stakelama</taxon>
    </lineage>
</organism>
<evidence type="ECO:0000259" key="4">
    <source>
        <dbReference type="Pfam" id="PF00437"/>
    </source>
</evidence>
<keyword evidence="3" id="KW-0067">ATP-binding</keyword>
<dbReference type="GO" id="GO:0005524">
    <property type="term" value="F:ATP binding"/>
    <property type="evidence" value="ECO:0007669"/>
    <property type="project" value="UniProtKB-KW"/>
</dbReference>
<dbReference type="GO" id="GO:0016887">
    <property type="term" value="F:ATP hydrolysis activity"/>
    <property type="evidence" value="ECO:0007669"/>
    <property type="project" value="TreeGrafter"/>
</dbReference>
<keyword evidence="6" id="KW-1185">Reference proteome</keyword>
<dbReference type="PANTHER" id="PTHR30258">
    <property type="entry name" value="TYPE II SECRETION SYSTEM PROTEIN GSPE-RELATED"/>
    <property type="match status" value="1"/>
</dbReference>
<accession>A0A4R6FTC5</accession>
<evidence type="ECO:0000256" key="2">
    <source>
        <dbReference type="ARBA" id="ARBA00022741"/>
    </source>
</evidence>
<evidence type="ECO:0000256" key="1">
    <source>
        <dbReference type="ARBA" id="ARBA00006611"/>
    </source>
</evidence>
<sequence length="382" mass="39704">MTGIAGSDLIAIFAGLGPARHFTGAAATDPETQAAAMIDLVIENVAAAGAQGVRFASHDDRMAVEAILPGARRHRLLTADGALGSAMAARLAEMRKADVQNMEWISADGDVVALLFFSSPDAAAPAGEIEGIPPQFVSRVIRAIEQHTGLVLVADPDPKGRAATIAAIGDYHRRAGRAVLSIDTLRRDRHLSLAGAIGRAEHVLPDILLIETIDGAEAIRAAVVAAVDRLVVAGVSSHDAMSAMSIVALRKTDRFDFASVIRAVVGQRSLRRLCGACKARAQASRSESALLGFDAGTMIYRAAGCAQCHGEGYSGEVRAVEVVEADAALRRLIGGGGDAAILARHAFLKSPNLGAAARELVRDGETAPDEAIRISRGNPVAA</sequence>
<reference evidence="5 6" key="1">
    <citation type="submission" date="2019-03" db="EMBL/GenBank/DDBJ databases">
        <title>Genomic Encyclopedia of Type Strains, Phase IV (KMG-IV): sequencing the most valuable type-strain genomes for metagenomic binning, comparative biology and taxonomic classification.</title>
        <authorList>
            <person name="Goeker M."/>
        </authorList>
    </citation>
    <scope>NUCLEOTIDE SEQUENCE [LARGE SCALE GENOMIC DNA]</scope>
    <source>
        <strain evidence="5 6">DSM 25059</strain>
    </source>
</reference>
<dbReference type="InterPro" id="IPR001482">
    <property type="entry name" value="T2SS/T4SS_dom"/>
</dbReference>
<comment type="caution">
    <text evidence="5">The sequence shown here is derived from an EMBL/GenBank/DDBJ whole genome shotgun (WGS) entry which is preliminary data.</text>
</comment>